<keyword evidence="12" id="KW-0472">Membrane</keyword>
<dbReference type="Pfam" id="PF00067">
    <property type="entry name" value="p450"/>
    <property type="match status" value="1"/>
</dbReference>
<dbReference type="PROSITE" id="PS00086">
    <property type="entry name" value="CYTOCHROME_P450"/>
    <property type="match status" value="1"/>
</dbReference>
<dbReference type="InterPro" id="IPR001128">
    <property type="entry name" value="Cyt_P450"/>
</dbReference>
<dbReference type="PANTHER" id="PTHR24292:SF54">
    <property type="entry name" value="CYP9F3-RELATED"/>
    <property type="match status" value="1"/>
</dbReference>
<sequence>MILETILILIALCLVFYRYVTKNFDRWKDIGVPFTKGRFPYGSHVELISQSRHLHEIIREDYDKFINEDLHGSFFFGKPILTIHNMEMIKHVLVKDFNSFVDRNDTNLTKLFDGGEYDQLWVKQLPSLLGDEWKDVRATFSPIFTSGKMKGMVKFIRKVGESLNMEFGKFAESGEDFELKEVFGKFSLDALAACAFGINPQSFEDKSTVFVKYAARIFTMTTFDNLKMFSRFIPFCAELQKFLNLNAHKPKETKFFRDVIRQTIQHRRETGERPNDLIDLMIDCMKTSKDSEENNTDVVDQYENDMKLNHNKNKLEFDEDIIVSTALILLVAGYDTTGMTLSFMGYYLSMHPDLQSRLQGEIDQAFEENGGKLPEYQAIQELPYLEMCIMESLRLLTPVGGLIRVCTKDYKFPNTHVEVKKNDVVVIPASGIHRDEKYYPNPNQFNPENFSKEAKQSRSPYAFLGFGQGPRACIGMRFALLEAKVAMMMVLSNYTFVYSQKNPDKHVIDPHSQLGYVKGGLFSKIRKRN</sequence>
<reference evidence="15" key="1">
    <citation type="submission" date="2020-10" db="EMBL/GenBank/DDBJ databases">
        <authorList>
            <person name="Kim D.-H."/>
        </authorList>
    </citation>
    <scope>NUCLEOTIDE SEQUENCE</scope>
</reference>
<dbReference type="InterPro" id="IPR050476">
    <property type="entry name" value="Insect_CytP450_Detox"/>
</dbReference>
<keyword evidence="7" id="KW-0256">Endoplasmic reticulum</keyword>
<dbReference type="SUPFAM" id="SSF48264">
    <property type="entry name" value="Cytochrome P450"/>
    <property type="match status" value="1"/>
</dbReference>
<evidence type="ECO:0000256" key="1">
    <source>
        <dbReference type="ARBA" id="ARBA00001971"/>
    </source>
</evidence>
<dbReference type="InterPro" id="IPR017972">
    <property type="entry name" value="Cyt_P450_CS"/>
</dbReference>
<dbReference type="Gene3D" id="1.10.630.10">
    <property type="entry name" value="Cytochrome P450"/>
    <property type="match status" value="1"/>
</dbReference>
<proteinExistence type="evidence at transcript level"/>
<evidence type="ECO:0000313" key="15">
    <source>
        <dbReference type="EMBL" id="QTW43660.1"/>
    </source>
</evidence>
<evidence type="ECO:0000256" key="9">
    <source>
        <dbReference type="ARBA" id="ARBA00023002"/>
    </source>
</evidence>
<dbReference type="PANTHER" id="PTHR24292">
    <property type="entry name" value="CYTOCHROME P450"/>
    <property type="match status" value="1"/>
</dbReference>
<accession>A0A8B0MBY1</accession>
<reference evidence="15" key="2">
    <citation type="journal article" name="Mar. Pollut. Bull.">
        <title>The genome of the European estuarine calanoid copepod Eurytemora affinis: Potential use in molecular ecotoxicology.</title>
        <authorList>
            <person name="Choi B.S."/>
            <person name="Kim D.H."/>
            <person name="Kim M.S."/>
            <person name="Park J.C."/>
            <person name="Lee Y.H."/>
            <person name="Kim H.J."/>
            <person name="Jeong C.B."/>
            <person name="Hagiwara A."/>
            <person name="Souissi S."/>
            <person name="Lee J.S."/>
        </authorList>
    </citation>
    <scope>NUCLEOTIDE SEQUENCE</scope>
</reference>
<dbReference type="GO" id="GO:0004497">
    <property type="term" value="F:monooxygenase activity"/>
    <property type="evidence" value="ECO:0007669"/>
    <property type="project" value="UniProtKB-KW"/>
</dbReference>
<dbReference type="GO" id="GO:0005506">
    <property type="term" value="F:iron ion binding"/>
    <property type="evidence" value="ECO:0007669"/>
    <property type="project" value="InterPro"/>
</dbReference>
<keyword evidence="5 13" id="KW-0349">Heme</keyword>
<feature type="binding site" description="axial binding residue" evidence="13">
    <location>
        <position position="473"/>
    </location>
    <ligand>
        <name>heme</name>
        <dbReference type="ChEBI" id="CHEBI:30413"/>
    </ligand>
    <ligandPart>
        <name>Fe</name>
        <dbReference type="ChEBI" id="CHEBI:18248"/>
    </ligandPart>
</feature>
<comment type="similarity">
    <text evidence="4 14">Belongs to the cytochrome P450 family.</text>
</comment>
<evidence type="ECO:0000256" key="2">
    <source>
        <dbReference type="ARBA" id="ARBA00004174"/>
    </source>
</evidence>
<comment type="subcellular location">
    <subcellularLocation>
        <location evidence="3">Endoplasmic reticulum membrane</location>
        <topology evidence="3">Peripheral membrane protein</topology>
    </subcellularLocation>
    <subcellularLocation>
        <location evidence="2">Microsome membrane</location>
        <topology evidence="2">Peripheral membrane protein</topology>
    </subcellularLocation>
</comment>
<dbReference type="GO" id="GO:0016705">
    <property type="term" value="F:oxidoreductase activity, acting on paired donors, with incorporation or reduction of molecular oxygen"/>
    <property type="evidence" value="ECO:0007669"/>
    <property type="project" value="InterPro"/>
</dbReference>
<evidence type="ECO:0000256" key="8">
    <source>
        <dbReference type="ARBA" id="ARBA00022848"/>
    </source>
</evidence>
<dbReference type="AlphaFoldDB" id="A0A8B0MBY1"/>
<dbReference type="CDD" id="cd11056">
    <property type="entry name" value="CYP6-like"/>
    <property type="match status" value="1"/>
</dbReference>
<dbReference type="GO" id="GO:0005789">
    <property type="term" value="C:endoplasmic reticulum membrane"/>
    <property type="evidence" value="ECO:0007669"/>
    <property type="project" value="UniProtKB-SubCell"/>
</dbReference>
<keyword evidence="9 14" id="KW-0560">Oxidoreductase</keyword>
<evidence type="ECO:0000256" key="7">
    <source>
        <dbReference type="ARBA" id="ARBA00022824"/>
    </source>
</evidence>
<evidence type="ECO:0000256" key="3">
    <source>
        <dbReference type="ARBA" id="ARBA00004406"/>
    </source>
</evidence>
<dbReference type="OrthoDB" id="2789670at2759"/>
<name>A0A8B0MBY1_EURAF</name>
<evidence type="ECO:0000256" key="12">
    <source>
        <dbReference type="ARBA" id="ARBA00023136"/>
    </source>
</evidence>
<dbReference type="GO" id="GO:0020037">
    <property type="term" value="F:heme binding"/>
    <property type="evidence" value="ECO:0007669"/>
    <property type="project" value="InterPro"/>
</dbReference>
<evidence type="ECO:0000256" key="5">
    <source>
        <dbReference type="ARBA" id="ARBA00022617"/>
    </source>
</evidence>
<keyword evidence="8" id="KW-0492">Microsome</keyword>
<protein>
    <submittedName>
        <fullName evidence="15">CYP3026A6-1</fullName>
    </submittedName>
</protein>
<keyword evidence="10 13" id="KW-0408">Iron</keyword>
<evidence type="ECO:0000256" key="11">
    <source>
        <dbReference type="ARBA" id="ARBA00023033"/>
    </source>
</evidence>
<keyword evidence="6 13" id="KW-0479">Metal-binding</keyword>
<dbReference type="FunFam" id="1.10.630.10:FF:000042">
    <property type="entry name" value="Cytochrome P450"/>
    <property type="match status" value="1"/>
</dbReference>
<evidence type="ECO:0000256" key="13">
    <source>
        <dbReference type="PIRSR" id="PIRSR602401-1"/>
    </source>
</evidence>
<evidence type="ECO:0000256" key="4">
    <source>
        <dbReference type="ARBA" id="ARBA00010617"/>
    </source>
</evidence>
<evidence type="ECO:0000256" key="10">
    <source>
        <dbReference type="ARBA" id="ARBA00023004"/>
    </source>
</evidence>
<dbReference type="EMBL" id="MW149360">
    <property type="protein sequence ID" value="QTW43660.1"/>
    <property type="molecule type" value="mRNA"/>
</dbReference>
<comment type="cofactor">
    <cofactor evidence="1 13">
        <name>heme</name>
        <dbReference type="ChEBI" id="CHEBI:30413"/>
    </cofactor>
</comment>
<dbReference type="InterPro" id="IPR036396">
    <property type="entry name" value="Cyt_P450_sf"/>
</dbReference>
<dbReference type="PRINTS" id="PR00385">
    <property type="entry name" value="P450"/>
</dbReference>
<keyword evidence="11 14" id="KW-0503">Monooxygenase</keyword>
<dbReference type="InterPro" id="IPR002401">
    <property type="entry name" value="Cyt_P450_E_grp-I"/>
</dbReference>
<dbReference type="PRINTS" id="PR00463">
    <property type="entry name" value="EP450I"/>
</dbReference>
<organism evidence="15">
    <name type="scientific">Eurytemora affinis</name>
    <name type="common">Copepod</name>
    <name type="synonym">Temora affinis</name>
    <dbReference type="NCBI Taxonomy" id="88015"/>
    <lineage>
        <taxon>Eukaryota</taxon>
        <taxon>Metazoa</taxon>
        <taxon>Ecdysozoa</taxon>
        <taxon>Arthropoda</taxon>
        <taxon>Crustacea</taxon>
        <taxon>Multicrustacea</taxon>
        <taxon>Hexanauplia</taxon>
        <taxon>Copepoda</taxon>
        <taxon>Calanoida</taxon>
        <taxon>Temoridae</taxon>
        <taxon>Eurytemora</taxon>
    </lineage>
</organism>
<evidence type="ECO:0000256" key="14">
    <source>
        <dbReference type="RuleBase" id="RU000461"/>
    </source>
</evidence>
<evidence type="ECO:0000256" key="6">
    <source>
        <dbReference type="ARBA" id="ARBA00022723"/>
    </source>
</evidence>